<reference evidence="4" key="1">
    <citation type="submission" date="2016-10" db="EMBL/GenBank/DDBJ databases">
        <authorList>
            <person name="Jeantristanb JTB J.-T."/>
            <person name="Ricardo R."/>
        </authorList>
    </citation>
    <scope>NUCLEOTIDE SEQUENCE [LARGE SCALE GENOMIC DNA]</scope>
</reference>
<organism evidence="3 4">
    <name type="scientific">Microbotryum saponariae</name>
    <dbReference type="NCBI Taxonomy" id="289078"/>
    <lineage>
        <taxon>Eukaryota</taxon>
        <taxon>Fungi</taxon>
        <taxon>Dikarya</taxon>
        <taxon>Basidiomycota</taxon>
        <taxon>Pucciniomycotina</taxon>
        <taxon>Microbotryomycetes</taxon>
        <taxon>Microbotryales</taxon>
        <taxon>Microbotryaceae</taxon>
        <taxon>Microbotryum</taxon>
    </lineage>
</organism>
<protein>
    <submittedName>
        <fullName evidence="3">BZ3500_MvSof-1268-A1-R1_Chr3-1g06033 protein</fullName>
    </submittedName>
</protein>
<feature type="region of interest" description="Disordered" evidence="2">
    <location>
        <begin position="359"/>
        <end position="446"/>
    </location>
</feature>
<accession>A0A2X0LKE0</accession>
<dbReference type="Proteomes" id="UP000249723">
    <property type="component" value="Unassembled WGS sequence"/>
</dbReference>
<feature type="compositionally biased region" description="Basic residues" evidence="2">
    <location>
        <begin position="298"/>
        <end position="308"/>
    </location>
</feature>
<feature type="region of interest" description="Disordered" evidence="2">
    <location>
        <begin position="298"/>
        <end position="331"/>
    </location>
</feature>
<proteinExistence type="predicted"/>
<name>A0A2X0LKE0_9BASI</name>
<evidence type="ECO:0000313" key="3">
    <source>
        <dbReference type="EMBL" id="SCZ99483.1"/>
    </source>
</evidence>
<dbReference type="EMBL" id="FMWP01000096">
    <property type="protein sequence ID" value="SCZ99483.1"/>
    <property type="molecule type" value="Genomic_DNA"/>
</dbReference>
<gene>
    <name evidence="3" type="ORF">BZ3500_MVSOF-1268-A1-R1_CHR3-1G06033</name>
</gene>
<evidence type="ECO:0000256" key="2">
    <source>
        <dbReference type="SAM" id="MobiDB-lite"/>
    </source>
</evidence>
<feature type="compositionally biased region" description="Low complexity" evidence="2">
    <location>
        <begin position="378"/>
        <end position="396"/>
    </location>
</feature>
<feature type="compositionally biased region" description="Basic and acidic residues" evidence="2">
    <location>
        <begin position="309"/>
        <end position="322"/>
    </location>
</feature>
<keyword evidence="4" id="KW-1185">Reference proteome</keyword>
<feature type="compositionally biased region" description="Polar residues" evidence="2">
    <location>
        <begin position="432"/>
        <end position="441"/>
    </location>
</feature>
<feature type="coiled-coil region" evidence="1">
    <location>
        <begin position="449"/>
        <end position="483"/>
    </location>
</feature>
<dbReference type="AlphaFoldDB" id="A0A2X0LKE0"/>
<dbReference type="OrthoDB" id="2536612at2759"/>
<evidence type="ECO:0000313" key="4">
    <source>
        <dbReference type="Proteomes" id="UP000249723"/>
    </source>
</evidence>
<sequence length="598" mass="66663">MASSTPLASAAPVTLIASTSALQLAPLSTPSMTSHPGPSSVPRTILPTIGEDRPLTQAPPLYTYLRQVRLPHGHSLPAAGSTSAQVLRMTLHPHRCEIALVDLHYDTEEERTRHAVPTRVWFDTSWIQELNLDIDHSIDKDGHPVEGSEVVISFKLHFQDAHAYRPLESVCAGETIWIHCQVDTRTTMRHEWHYFETRIKRRLKRWSDNVPFPATISPRGAWAIPPPGTSLYSITPPPWYDPDDMRTWTCSFPPLDSDEWQMFLKKKENVEQAAVVRSAPSPRKQRAPPVRPDVLVLPKRKINKRKYSSKREGKAVAKRLPDDDSDKDDADADDLYVDSTASKKPKLSASPFEVVVQARSVPTQSSTSPILGRRKPFSTSSSSRSASNDNAADAGSEPSRPPASRGRHPPASTFDPDSFAFISNDHRRSGRTSRNSPNSAKDYSDEVQLAEMVRRAEQAEERNAQLEREVEELKASLQAKDLELARGPGIAANKEGQHTLELEALTVVVDAGARREADLEQSLRQLKDLVREKDFELERCRKEIETHVLKESNVLDKRLVALGSSTSTGSYDPGLAENVGLLKVRNEIDEKPQQARAE</sequence>
<feature type="compositionally biased region" description="Polar residues" evidence="2">
    <location>
        <begin position="360"/>
        <end position="369"/>
    </location>
</feature>
<evidence type="ECO:0000256" key="1">
    <source>
        <dbReference type="SAM" id="Coils"/>
    </source>
</evidence>
<keyword evidence="1" id="KW-0175">Coiled coil</keyword>